<name>A0A1D1UBM0_RAMVA</name>
<reference evidence="2 3" key="1">
    <citation type="journal article" date="2016" name="Nat. Commun.">
        <title>Extremotolerant tardigrade genome and improved radiotolerance of human cultured cells by tardigrade-unique protein.</title>
        <authorList>
            <person name="Hashimoto T."/>
            <person name="Horikawa D.D."/>
            <person name="Saito Y."/>
            <person name="Kuwahara H."/>
            <person name="Kozuka-Hata H."/>
            <person name="Shin-I T."/>
            <person name="Minakuchi Y."/>
            <person name="Ohishi K."/>
            <person name="Motoyama A."/>
            <person name="Aizu T."/>
            <person name="Enomoto A."/>
            <person name="Kondo K."/>
            <person name="Tanaka S."/>
            <person name="Hara Y."/>
            <person name="Koshikawa S."/>
            <person name="Sagara H."/>
            <person name="Miura T."/>
            <person name="Yokobori S."/>
            <person name="Miyagawa K."/>
            <person name="Suzuki Y."/>
            <person name="Kubo T."/>
            <person name="Oyama M."/>
            <person name="Kohara Y."/>
            <person name="Fujiyama A."/>
            <person name="Arakawa K."/>
            <person name="Katayama T."/>
            <person name="Toyoda A."/>
            <person name="Kunieda T."/>
        </authorList>
    </citation>
    <scope>NUCLEOTIDE SEQUENCE [LARGE SCALE GENOMIC DNA]</scope>
    <source>
        <strain evidence="2 3">YOKOZUNA-1</strain>
    </source>
</reference>
<feature type="transmembrane region" description="Helical" evidence="1">
    <location>
        <begin position="35"/>
        <end position="61"/>
    </location>
</feature>
<feature type="transmembrane region" description="Helical" evidence="1">
    <location>
        <begin position="6"/>
        <end position="28"/>
    </location>
</feature>
<keyword evidence="1" id="KW-1133">Transmembrane helix</keyword>
<comment type="caution">
    <text evidence="2">The sequence shown here is derived from an EMBL/GenBank/DDBJ whole genome shotgun (WGS) entry which is preliminary data.</text>
</comment>
<organism evidence="2 3">
    <name type="scientific">Ramazzottius varieornatus</name>
    <name type="common">Water bear</name>
    <name type="synonym">Tardigrade</name>
    <dbReference type="NCBI Taxonomy" id="947166"/>
    <lineage>
        <taxon>Eukaryota</taxon>
        <taxon>Metazoa</taxon>
        <taxon>Ecdysozoa</taxon>
        <taxon>Tardigrada</taxon>
        <taxon>Eutardigrada</taxon>
        <taxon>Parachela</taxon>
        <taxon>Hypsibioidea</taxon>
        <taxon>Ramazzottiidae</taxon>
        <taxon>Ramazzottius</taxon>
    </lineage>
</organism>
<dbReference type="AlphaFoldDB" id="A0A1D1UBM0"/>
<evidence type="ECO:0000313" key="2">
    <source>
        <dbReference type="EMBL" id="GAU87244.1"/>
    </source>
</evidence>
<keyword evidence="1" id="KW-0812">Transmembrane</keyword>
<evidence type="ECO:0000256" key="1">
    <source>
        <dbReference type="SAM" id="Phobius"/>
    </source>
</evidence>
<keyword evidence="1" id="KW-0472">Membrane</keyword>
<gene>
    <name evidence="2" type="primary">RvY_00126-1</name>
    <name evidence="2" type="synonym">RvY_00126.1</name>
    <name evidence="2" type="ORF">RvY_00126</name>
</gene>
<evidence type="ECO:0000313" key="3">
    <source>
        <dbReference type="Proteomes" id="UP000186922"/>
    </source>
</evidence>
<keyword evidence="3" id="KW-1185">Reference proteome</keyword>
<dbReference type="Proteomes" id="UP000186922">
    <property type="component" value="Unassembled WGS sequence"/>
</dbReference>
<dbReference type="EMBL" id="BDGG01000001">
    <property type="protein sequence ID" value="GAU87244.1"/>
    <property type="molecule type" value="Genomic_DNA"/>
</dbReference>
<proteinExistence type="predicted"/>
<accession>A0A1D1UBM0</accession>
<sequence>MDLTGLTAVVVVAGLSAVLSGFFQLLVIHSIVNMLFNMFVSAVFVAENTSTAGTCILYLYLFQEEPPKKTPTSVVRAFPSAEFDRKGKEKEGSGFFATQYWPMDASTDVIAFNIPVLPR</sequence>
<protein>
    <submittedName>
        <fullName evidence="2">Uncharacterized protein</fullName>
    </submittedName>
</protein>